<organism evidence="2 3">
    <name type="scientific">Actinokineospora xionganensis</name>
    <dbReference type="NCBI Taxonomy" id="2684470"/>
    <lineage>
        <taxon>Bacteria</taxon>
        <taxon>Bacillati</taxon>
        <taxon>Actinomycetota</taxon>
        <taxon>Actinomycetes</taxon>
        <taxon>Pseudonocardiales</taxon>
        <taxon>Pseudonocardiaceae</taxon>
        <taxon>Actinokineospora</taxon>
    </lineage>
</organism>
<protein>
    <submittedName>
        <fullName evidence="2">Peptidase inhibitor family I36 protein</fullName>
    </submittedName>
</protein>
<dbReference type="Proteomes" id="UP000734823">
    <property type="component" value="Unassembled WGS sequence"/>
</dbReference>
<dbReference type="EMBL" id="JABVED010000016">
    <property type="protein sequence ID" value="MBC6450377.1"/>
    <property type="molecule type" value="Genomic_DNA"/>
</dbReference>
<name>A0ABR7LCK8_9PSEU</name>
<sequence>MRTLLRAALAALFTLSTVLGLSTLATADPMPCDSGELCLWAEPTFAGPRAVMTLSNTTLEECVPVPDGVEGRSFANRLSRPVTVYQDADCATEGEFDTYPGRGTYVPDAPFVVRAVQIWFS</sequence>
<evidence type="ECO:0000313" key="2">
    <source>
        <dbReference type="EMBL" id="MBC6450377.1"/>
    </source>
</evidence>
<evidence type="ECO:0000256" key="1">
    <source>
        <dbReference type="SAM" id="SignalP"/>
    </source>
</evidence>
<keyword evidence="1" id="KW-0732">Signal</keyword>
<evidence type="ECO:0000313" key="3">
    <source>
        <dbReference type="Proteomes" id="UP000734823"/>
    </source>
</evidence>
<dbReference type="RefSeq" id="WP_187223480.1">
    <property type="nucleotide sequence ID" value="NZ_JABVED010000016.1"/>
</dbReference>
<reference evidence="2 3" key="1">
    <citation type="submission" date="2020-06" db="EMBL/GenBank/DDBJ databases">
        <title>Actinokineospora xiongansis sp. nov., isolated from soil of Baiyangdian.</title>
        <authorList>
            <person name="Zhang X."/>
        </authorList>
    </citation>
    <scope>NUCLEOTIDE SEQUENCE [LARGE SCALE GENOMIC DNA]</scope>
    <source>
        <strain evidence="2 3">HBU206404</strain>
    </source>
</reference>
<accession>A0ABR7LCK8</accession>
<proteinExistence type="predicted"/>
<comment type="caution">
    <text evidence="2">The sequence shown here is derived from an EMBL/GenBank/DDBJ whole genome shotgun (WGS) entry which is preliminary data.</text>
</comment>
<gene>
    <name evidence="2" type="ORF">GPZ80_24775</name>
</gene>
<dbReference type="Pfam" id="PF03995">
    <property type="entry name" value="Inhibitor_I36"/>
    <property type="match status" value="1"/>
</dbReference>
<feature type="chain" id="PRO_5045872297" evidence="1">
    <location>
        <begin position="28"/>
        <end position="121"/>
    </location>
</feature>
<feature type="signal peptide" evidence="1">
    <location>
        <begin position="1"/>
        <end position="27"/>
    </location>
</feature>
<keyword evidence="3" id="KW-1185">Reference proteome</keyword>